<sequence length="51" mass="5233">TSCLSLARLPYFRTLGIPCAVGMLLAVVVALTLGPAVLAIGSRFGVFDPNA</sequence>
<keyword evidence="2 5" id="KW-0812">Transmembrane</keyword>
<dbReference type="EMBL" id="JAOL01000154">
    <property type="protein sequence ID" value="EUA87824.1"/>
    <property type="molecule type" value="Genomic_DNA"/>
</dbReference>
<reference evidence="7 8" key="1">
    <citation type="submission" date="2014-01" db="EMBL/GenBank/DDBJ databases">
        <authorList>
            <person name="Dobos K."/>
            <person name="Lenaerts A."/>
            <person name="Ordway D."/>
            <person name="DeGroote M.A."/>
            <person name="Parker T."/>
            <person name="Sizemore C."/>
            <person name="Tallon L.J."/>
            <person name="Sadzewicz L.K."/>
            <person name="Sengamalay N."/>
            <person name="Fraser C.M."/>
            <person name="Hine E."/>
            <person name="Shefchek K.A."/>
            <person name="Das S.P."/>
            <person name="Tettelin H."/>
        </authorList>
    </citation>
    <scope>NUCLEOTIDE SEQUENCE [LARGE SCALE GENOMIC DNA]</scope>
    <source>
        <strain evidence="7 8">Harvey</strain>
    </source>
</reference>
<evidence type="ECO:0000313" key="7">
    <source>
        <dbReference type="EMBL" id="EUA87824.1"/>
    </source>
</evidence>
<keyword evidence="3 5" id="KW-1133">Transmembrane helix</keyword>
<evidence type="ECO:0000256" key="4">
    <source>
        <dbReference type="ARBA" id="ARBA00023136"/>
    </source>
</evidence>
<feature type="domain" description="Membrane transport protein MMPL" evidence="6">
    <location>
        <begin position="2"/>
        <end position="49"/>
    </location>
</feature>
<feature type="non-terminal residue" evidence="7">
    <location>
        <position position="1"/>
    </location>
</feature>
<name>A0ABN0QT14_MYCUL</name>
<evidence type="ECO:0000256" key="2">
    <source>
        <dbReference type="ARBA" id="ARBA00022692"/>
    </source>
</evidence>
<evidence type="ECO:0000256" key="3">
    <source>
        <dbReference type="ARBA" id="ARBA00022989"/>
    </source>
</evidence>
<dbReference type="InterPro" id="IPR004869">
    <property type="entry name" value="MMPL_dom"/>
</dbReference>
<evidence type="ECO:0000259" key="6">
    <source>
        <dbReference type="Pfam" id="PF03176"/>
    </source>
</evidence>
<gene>
    <name evidence="7" type="ORF">I551_5709</name>
</gene>
<evidence type="ECO:0000313" key="8">
    <source>
        <dbReference type="Proteomes" id="UP000020681"/>
    </source>
</evidence>
<dbReference type="SUPFAM" id="SSF82866">
    <property type="entry name" value="Multidrug efflux transporter AcrB transmembrane domain"/>
    <property type="match status" value="1"/>
</dbReference>
<evidence type="ECO:0000256" key="5">
    <source>
        <dbReference type="SAM" id="Phobius"/>
    </source>
</evidence>
<organism evidence="7 8">
    <name type="scientific">Mycobacterium ulcerans str. Harvey</name>
    <dbReference type="NCBI Taxonomy" id="1299332"/>
    <lineage>
        <taxon>Bacteria</taxon>
        <taxon>Bacillati</taxon>
        <taxon>Actinomycetota</taxon>
        <taxon>Actinomycetes</taxon>
        <taxon>Mycobacteriales</taxon>
        <taxon>Mycobacteriaceae</taxon>
        <taxon>Mycobacterium</taxon>
        <taxon>Mycobacterium ulcerans group</taxon>
    </lineage>
</organism>
<accession>A0ABN0QT14</accession>
<comment type="caution">
    <text evidence="7">The sequence shown here is derived from an EMBL/GenBank/DDBJ whole genome shotgun (WGS) entry which is preliminary data.</text>
</comment>
<feature type="transmembrane region" description="Helical" evidence="5">
    <location>
        <begin position="15"/>
        <end position="40"/>
    </location>
</feature>
<keyword evidence="4 5" id="KW-0472">Membrane</keyword>
<dbReference type="Pfam" id="PF03176">
    <property type="entry name" value="MMPL"/>
    <property type="match status" value="1"/>
</dbReference>
<evidence type="ECO:0000256" key="1">
    <source>
        <dbReference type="ARBA" id="ARBA00004141"/>
    </source>
</evidence>
<comment type="subcellular location">
    <subcellularLocation>
        <location evidence="1">Membrane</location>
        <topology evidence="1">Multi-pass membrane protein</topology>
    </subcellularLocation>
</comment>
<protein>
    <submittedName>
        <fullName evidence="7">MMPL family protein</fullName>
    </submittedName>
</protein>
<dbReference type="Proteomes" id="UP000020681">
    <property type="component" value="Unassembled WGS sequence"/>
</dbReference>
<keyword evidence="8" id="KW-1185">Reference proteome</keyword>
<proteinExistence type="predicted"/>